<dbReference type="SMART" id="SM00360">
    <property type="entry name" value="RRM"/>
    <property type="match status" value="1"/>
</dbReference>
<dbReference type="EMBL" id="AY548899">
    <property type="protein sequence ID" value="AAT12351.1"/>
    <property type="molecule type" value="Genomic_DNA"/>
</dbReference>
<dbReference type="Pfam" id="PF00076">
    <property type="entry name" value="RRM_1"/>
    <property type="match status" value="1"/>
</dbReference>
<reference evidence="3" key="1">
    <citation type="journal article" date="2004" name="Curr. Biol.">
        <title>Genome compaction and stability in microsporidian intracellular parasites.</title>
        <authorList>
            <person name="Slamovits C.H."/>
            <person name="Fast N.M."/>
            <person name="Law J.S."/>
            <person name="Keeling P.J."/>
        </authorList>
    </citation>
    <scope>NUCLEOTIDE SEQUENCE</scope>
</reference>
<dbReference type="PROSITE" id="PS50102">
    <property type="entry name" value="RRM"/>
    <property type="match status" value="1"/>
</dbReference>
<dbReference type="AlphaFoldDB" id="Q6E6D6"/>
<dbReference type="InterPro" id="IPR025742">
    <property type="entry name" value="CSTF2_hinge"/>
</dbReference>
<dbReference type="Gene3D" id="3.30.70.330">
    <property type="match status" value="1"/>
</dbReference>
<dbReference type="GO" id="GO:0003729">
    <property type="term" value="F:mRNA binding"/>
    <property type="evidence" value="ECO:0007669"/>
    <property type="project" value="TreeGrafter"/>
</dbReference>
<accession>Q6E6D6</accession>
<evidence type="ECO:0000259" key="2">
    <source>
        <dbReference type="PROSITE" id="PS50102"/>
    </source>
</evidence>
<dbReference type="SUPFAM" id="SSF54928">
    <property type="entry name" value="RNA-binding domain, RBD"/>
    <property type="match status" value="1"/>
</dbReference>
<protein>
    <submittedName>
        <fullName evidence="3">Cleavage stimulation factor</fullName>
    </submittedName>
</protein>
<dbReference type="Gene3D" id="1.25.40.630">
    <property type="match status" value="1"/>
</dbReference>
<dbReference type="InterPro" id="IPR035979">
    <property type="entry name" value="RBD_domain_sf"/>
</dbReference>
<dbReference type="InterPro" id="IPR000504">
    <property type="entry name" value="RRM_dom"/>
</dbReference>
<dbReference type="PANTHER" id="PTHR45735:SF2">
    <property type="entry name" value="CLEAVAGE STIMULATION FACTOR SUBUNIT 2"/>
    <property type="match status" value="1"/>
</dbReference>
<dbReference type="GO" id="GO:0005847">
    <property type="term" value="C:mRNA cleavage and polyadenylation specificity factor complex"/>
    <property type="evidence" value="ECO:0007669"/>
    <property type="project" value="TreeGrafter"/>
</dbReference>
<name>Q6E6D6_ANTLO</name>
<dbReference type="InterPro" id="IPR012677">
    <property type="entry name" value="Nucleotide-bd_a/b_plait_sf"/>
</dbReference>
<dbReference type="PANTHER" id="PTHR45735">
    <property type="entry name" value="CLEAVAGE STIMULATION FACTOR SUBUNIT 2"/>
    <property type="match status" value="1"/>
</dbReference>
<organism evidence="3">
    <name type="scientific">Antonospora locustae</name>
    <name type="common">Microsporidian parasite</name>
    <name type="synonym">Nosema locustae</name>
    <dbReference type="NCBI Taxonomy" id="278021"/>
    <lineage>
        <taxon>Eukaryota</taxon>
        <taxon>Fungi</taxon>
        <taxon>Fungi incertae sedis</taxon>
        <taxon>Microsporidia</taxon>
        <taxon>Antonospora</taxon>
    </lineage>
</organism>
<evidence type="ECO:0000256" key="1">
    <source>
        <dbReference type="PROSITE-ProRule" id="PRU00176"/>
    </source>
</evidence>
<dbReference type="Pfam" id="PF14327">
    <property type="entry name" value="CSTF2_hinge"/>
    <property type="match status" value="1"/>
</dbReference>
<evidence type="ECO:0000313" key="3">
    <source>
        <dbReference type="EMBL" id="AAT12351.1"/>
    </source>
</evidence>
<feature type="domain" description="RRM" evidence="2">
    <location>
        <begin position="5"/>
        <end position="82"/>
    </location>
</feature>
<proteinExistence type="predicted"/>
<keyword evidence="1" id="KW-0694">RNA-binding</keyword>
<sequence>MARGCTVFVGNIDFEVPEEKIVEELSAVGKVVSFRMMYDRATGKSKGYGFAEYESPLIAETAVQTLRISFNGRLVKINYAESDLPQKQKAVDTHEMVDVEEISRVVKSMDRENLKKVLVFLKRMAIDQPTKLKAMFDENKGLVIAVFEALLQLKIIESSALDSIVKSSLKVEENKSALLRRLCQMSDEDLMMYPEDVRSRINKVRGSLQKKGGV</sequence>